<sequence>MQSQLQVDTLYDADFYAWTQQQAEYLRSGKVSALDFENLAEEIESLGKQQRQELRSRLGILLGYLLKWHYQPQKRSSSWFYTILEQRSEILKHLQENPSLKPYLPKAIIEGYEKGLYLFGRETGIHYRKLPQSCPFSDEQIFEEPIDFPEPPSQRSSQTC</sequence>
<name>A0A8K2A2F0_9CYAN</name>
<comment type="caution">
    <text evidence="1">The sequence shown here is derived from an EMBL/GenBank/DDBJ whole genome shotgun (WGS) entry which is preliminary data.</text>
</comment>
<dbReference type="AlphaFoldDB" id="A0A8K2A2F0"/>
<accession>A0A8K2A2F0</accession>
<dbReference type="PANTHER" id="PTHR34235">
    <property type="entry name" value="SLR1203 PROTEIN-RELATED"/>
    <property type="match status" value="1"/>
</dbReference>
<dbReference type="Gene3D" id="1.20.1220.20">
    <property type="entry name" value="Uncharcterised protein PF01724"/>
    <property type="match status" value="1"/>
</dbReference>
<dbReference type="RefSeq" id="WP_161826828.1">
    <property type="nucleotide sequence ID" value="NZ_WVIC01000049.1"/>
</dbReference>
<dbReference type="InterPro" id="IPR002636">
    <property type="entry name" value="DUF29"/>
</dbReference>
<organism evidence="1 2">
    <name type="scientific">Petrachloros mirabilis ULC683</name>
    <dbReference type="NCBI Taxonomy" id="2781853"/>
    <lineage>
        <taxon>Bacteria</taxon>
        <taxon>Bacillati</taxon>
        <taxon>Cyanobacteriota</taxon>
        <taxon>Cyanophyceae</taxon>
        <taxon>Synechococcales</taxon>
        <taxon>Petrachlorosaceae</taxon>
        <taxon>Petrachloros</taxon>
        <taxon>Petrachloros mirabilis</taxon>
    </lineage>
</organism>
<evidence type="ECO:0000313" key="1">
    <source>
        <dbReference type="EMBL" id="NCJ08357.1"/>
    </source>
</evidence>
<dbReference type="PANTHER" id="PTHR34235:SF4">
    <property type="entry name" value="SLR0291 PROTEIN"/>
    <property type="match status" value="1"/>
</dbReference>
<gene>
    <name evidence="1" type="ORF">GS597_17960</name>
</gene>
<evidence type="ECO:0000313" key="2">
    <source>
        <dbReference type="Proteomes" id="UP000607397"/>
    </source>
</evidence>
<protein>
    <submittedName>
        <fullName evidence="1">DUF29 family protein</fullName>
    </submittedName>
</protein>
<dbReference type="Pfam" id="PF01724">
    <property type="entry name" value="DUF29"/>
    <property type="match status" value="1"/>
</dbReference>
<keyword evidence="2" id="KW-1185">Reference proteome</keyword>
<proteinExistence type="predicted"/>
<dbReference type="EMBL" id="WVIC01000049">
    <property type="protein sequence ID" value="NCJ08357.1"/>
    <property type="molecule type" value="Genomic_DNA"/>
</dbReference>
<dbReference type="Proteomes" id="UP000607397">
    <property type="component" value="Unassembled WGS sequence"/>
</dbReference>
<reference evidence="1" key="1">
    <citation type="submission" date="2019-12" db="EMBL/GenBank/DDBJ databases">
        <title>High-Quality draft genome sequences of three cyanobacteria isolated from the limestone walls of the Old Cathedral of Coimbra.</title>
        <authorList>
            <person name="Tiago I."/>
            <person name="Soares F."/>
            <person name="Portugal A."/>
        </authorList>
    </citation>
    <scope>NUCLEOTIDE SEQUENCE [LARGE SCALE GENOMIC DNA]</scope>
    <source>
        <strain evidence="1">C</strain>
    </source>
</reference>